<protein>
    <submittedName>
        <fullName evidence="1">Group III truncated hemoglobin</fullName>
    </submittedName>
</protein>
<accession>A0ABT6N5V5</accession>
<organism evidence="1 2">
    <name type="scientific">Sphingomonas oryzagri</name>
    <dbReference type="NCBI Taxonomy" id="3042314"/>
    <lineage>
        <taxon>Bacteria</taxon>
        <taxon>Pseudomonadati</taxon>
        <taxon>Pseudomonadota</taxon>
        <taxon>Alphaproteobacteria</taxon>
        <taxon>Sphingomonadales</taxon>
        <taxon>Sphingomonadaceae</taxon>
        <taxon>Sphingomonas</taxon>
    </lineage>
</organism>
<proteinExistence type="predicted"/>
<dbReference type="InterPro" id="IPR012292">
    <property type="entry name" value="Globin/Proto"/>
</dbReference>
<comment type="caution">
    <text evidence="1">The sequence shown here is derived from an EMBL/GenBank/DDBJ whole genome shotgun (WGS) entry which is preliminary data.</text>
</comment>
<dbReference type="SUPFAM" id="SSF46458">
    <property type="entry name" value="Globin-like"/>
    <property type="match status" value="1"/>
</dbReference>
<dbReference type="InterPro" id="IPR009050">
    <property type="entry name" value="Globin-like_sf"/>
</dbReference>
<dbReference type="RefSeq" id="WP_022692115.1">
    <property type="nucleotide sequence ID" value="NZ_JARYGZ010000003.1"/>
</dbReference>
<evidence type="ECO:0000313" key="2">
    <source>
        <dbReference type="Proteomes" id="UP001160625"/>
    </source>
</evidence>
<evidence type="ECO:0000313" key="1">
    <source>
        <dbReference type="EMBL" id="MDH7640499.1"/>
    </source>
</evidence>
<reference evidence="1" key="1">
    <citation type="submission" date="2023-04" db="EMBL/GenBank/DDBJ databases">
        <title>Sphingomonas sp. MAHUQ-71 isolated from rice field.</title>
        <authorList>
            <person name="Huq M.A."/>
        </authorList>
    </citation>
    <scope>NUCLEOTIDE SEQUENCE</scope>
    <source>
        <strain evidence="1">MAHUQ-71</strain>
    </source>
</reference>
<dbReference type="Proteomes" id="UP001160625">
    <property type="component" value="Unassembled WGS sequence"/>
</dbReference>
<keyword evidence="2" id="KW-1185">Reference proteome</keyword>
<dbReference type="EMBL" id="JARYGZ010000003">
    <property type="protein sequence ID" value="MDH7640499.1"/>
    <property type="molecule type" value="Genomic_DNA"/>
</dbReference>
<gene>
    <name evidence="1" type="ORF">QGN17_17330</name>
</gene>
<dbReference type="Gene3D" id="1.10.490.10">
    <property type="entry name" value="Globins"/>
    <property type="match status" value="1"/>
</dbReference>
<sequence length="140" mass="15449">MEPVLEEHQLAPLLDRFYGRVRGDALLGPVFEDAISDWPHHLGQIADFWSSVMISSSRYKGNPMATHMRHASRITPPMFDRWLALWATTTSELLPGPVAGALQEKASRIAQSLRLGLQLHTPEGRAAMLGSRPPPASVTT</sequence>
<dbReference type="CDD" id="cd08916">
    <property type="entry name" value="TrHb3_P"/>
    <property type="match status" value="1"/>
</dbReference>
<name>A0ABT6N5V5_9SPHN</name>